<feature type="transmembrane region" description="Helical" evidence="1">
    <location>
        <begin position="20"/>
        <end position="41"/>
    </location>
</feature>
<dbReference type="AlphaFoldDB" id="A0A841I009"/>
<dbReference type="InterPro" id="IPR052348">
    <property type="entry name" value="Metallopeptidase_M50B"/>
</dbReference>
<keyword evidence="3" id="KW-1185">Reference proteome</keyword>
<dbReference type="EMBL" id="JACHHG010000002">
    <property type="protein sequence ID" value="MBB6097325.1"/>
    <property type="molecule type" value="Genomic_DNA"/>
</dbReference>
<sequence length="219" mass="23713">MFGPLGLLFSGNTGFDPVSFLIVVTAVLFGLVLHNVVQARLAARYGDSSPALAGFASTEPRVHFDLLSLLFFLLLGLALPRPIPLNARRIPGRGGLEAWIWMSGVLTLIAWAFVLMLILAIQREFLPQLNIITAGLSTSVSLVLIHAAVFIFPLPPLDGARALAAAGSYRVREALNRLSAGGPLVVLIFFLVLSFLGVFSFIANLFYIPLNFIIQLLPF</sequence>
<name>A0A841I009_9DEIO</name>
<dbReference type="RefSeq" id="WP_183984613.1">
    <property type="nucleotide sequence ID" value="NZ_JACHHG010000002.1"/>
</dbReference>
<evidence type="ECO:0000313" key="3">
    <source>
        <dbReference type="Proteomes" id="UP000569951"/>
    </source>
</evidence>
<accession>A0A841I009</accession>
<evidence type="ECO:0000313" key="2">
    <source>
        <dbReference type="EMBL" id="MBB6097325.1"/>
    </source>
</evidence>
<proteinExistence type="predicted"/>
<feature type="transmembrane region" description="Helical" evidence="1">
    <location>
        <begin position="99"/>
        <end position="119"/>
    </location>
</feature>
<comment type="caution">
    <text evidence="2">The sequence shown here is derived from an EMBL/GenBank/DDBJ whole genome shotgun (WGS) entry which is preliminary data.</text>
</comment>
<evidence type="ECO:0000256" key="1">
    <source>
        <dbReference type="SAM" id="Phobius"/>
    </source>
</evidence>
<feature type="transmembrane region" description="Helical" evidence="1">
    <location>
        <begin position="131"/>
        <end position="152"/>
    </location>
</feature>
<protein>
    <submittedName>
        <fullName evidence="2">Zn-dependent protease</fullName>
    </submittedName>
</protein>
<dbReference type="PANTHER" id="PTHR35864">
    <property type="entry name" value="ZINC METALLOPROTEASE MJ0611-RELATED"/>
    <property type="match status" value="1"/>
</dbReference>
<organism evidence="2 3">
    <name type="scientific">Deinobacterium chartae</name>
    <dbReference type="NCBI Taxonomy" id="521158"/>
    <lineage>
        <taxon>Bacteria</taxon>
        <taxon>Thermotogati</taxon>
        <taxon>Deinococcota</taxon>
        <taxon>Deinococci</taxon>
        <taxon>Deinococcales</taxon>
        <taxon>Deinococcaceae</taxon>
        <taxon>Deinobacterium</taxon>
    </lineage>
</organism>
<dbReference type="Proteomes" id="UP000569951">
    <property type="component" value="Unassembled WGS sequence"/>
</dbReference>
<feature type="transmembrane region" description="Helical" evidence="1">
    <location>
        <begin position="184"/>
        <end position="207"/>
    </location>
</feature>
<dbReference type="GO" id="GO:0006508">
    <property type="term" value="P:proteolysis"/>
    <property type="evidence" value="ECO:0007669"/>
    <property type="project" value="UniProtKB-KW"/>
</dbReference>
<dbReference type="GO" id="GO:0008233">
    <property type="term" value="F:peptidase activity"/>
    <property type="evidence" value="ECO:0007669"/>
    <property type="project" value="UniProtKB-KW"/>
</dbReference>
<reference evidence="2 3" key="1">
    <citation type="submission" date="2020-08" db="EMBL/GenBank/DDBJ databases">
        <title>Genomic Encyclopedia of Type Strains, Phase IV (KMG-IV): sequencing the most valuable type-strain genomes for metagenomic binning, comparative biology and taxonomic classification.</title>
        <authorList>
            <person name="Goeker M."/>
        </authorList>
    </citation>
    <scope>NUCLEOTIDE SEQUENCE [LARGE SCALE GENOMIC DNA]</scope>
    <source>
        <strain evidence="2 3">DSM 21458</strain>
    </source>
</reference>
<keyword evidence="2" id="KW-0378">Hydrolase</keyword>
<keyword evidence="2" id="KW-0645">Protease</keyword>
<keyword evidence="1" id="KW-0472">Membrane</keyword>
<keyword evidence="1" id="KW-1133">Transmembrane helix</keyword>
<keyword evidence="1" id="KW-0812">Transmembrane</keyword>
<gene>
    <name evidence="2" type="ORF">HNR42_000739</name>
</gene>
<feature type="transmembrane region" description="Helical" evidence="1">
    <location>
        <begin position="62"/>
        <end position="79"/>
    </location>
</feature>
<dbReference type="PANTHER" id="PTHR35864:SF1">
    <property type="entry name" value="ZINC METALLOPROTEASE YWHC-RELATED"/>
    <property type="match status" value="1"/>
</dbReference>